<feature type="domain" description="Secretion system C-terminal sorting" evidence="2">
    <location>
        <begin position="279"/>
        <end position="349"/>
    </location>
</feature>
<protein>
    <submittedName>
        <fullName evidence="3">T9SS type A sorting domain-containing protein</fullName>
    </submittedName>
</protein>
<keyword evidence="1" id="KW-0732">Signal</keyword>
<comment type="caution">
    <text evidence="3">The sequence shown here is derived from an EMBL/GenBank/DDBJ whole genome shotgun (WGS) entry which is preliminary data.</text>
</comment>
<evidence type="ECO:0000313" key="4">
    <source>
        <dbReference type="Proteomes" id="UP000681315"/>
    </source>
</evidence>
<reference evidence="3 4" key="1">
    <citation type="submission" date="2021-03" db="EMBL/GenBank/DDBJ databases">
        <title>Gelidibacter sp. nov., isolated from costal sediment.</title>
        <authorList>
            <person name="Lun K.-Y."/>
        </authorList>
    </citation>
    <scope>NUCLEOTIDE SEQUENCE [LARGE SCALE GENOMIC DNA]</scope>
    <source>
        <strain evidence="3 4">DF109</strain>
    </source>
</reference>
<dbReference type="RefSeq" id="WP_208234938.1">
    <property type="nucleotide sequence ID" value="NZ_JAGEVG010000022.1"/>
</dbReference>
<evidence type="ECO:0000259" key="2">
    <source>
        <dbReference type="Pfam" id="PF18962"/>
    </source>
</evidence>
<evidence type="ECO:0000256" key="1">
    <source>
        <dbReference type="ARBA" id="ARBA00022729"/>
    </source>
</evidence>
<dbReference type="InterPro" id="IPR026444">
    <property type="entry name" value="Secre_tail"/>
</dbReference>
<evidence type="ECO:0000313" key="3">
    <source>
        <dbReference type="EMBL" id="MBO3099830.1"/>
    </source>
</evidence>
<sequence>MKNIILFLIFTVCQFSFGQQGLYISSEGFLNNENSVITVVNGDFVNESSTEFNGGTLQMKGLDGNSHRIELNNENTIDYLELYGTSSFELNGQLILNKEIFLNDTSSFMMNTGSFVTLGPTAEIVGETNTNAITGADGTYIKTTRDHTAGVTNDFGLIGMVTYTGSTSMGNTEVFRRYGTFDIDGNPTVNRYYEINPTVNSGLDVMAHFYLSDVDLNGLERSSLAGFRSIDNGVTFTNEGGTSETFYHSVSNIDAFSIWTFADASTLYIEDYDASAFLIFPNPANHIVTLYSNNNQAITAVELYDVTGKNIGIELGPNENSLNVSHLSDGIYILRLLSETGSVTKKLVVKKE</sequence>
<name>A0ABS3SVQ8_9FLAO</name>
<organism evidence="3 4">
    <name type="scientific">Gelidibacter pelagius</name>
    <dbReference type="NCBI Taxonomy" id="2819985"/>
    <lineage>
        <taxon>Bacteria</taxon>
        <taxon>Pseudomonadati</taxon>
        <taxon>Bacteroidota</taxon>
        <taxon>Flavobacteriia</taxon>
        <taxon>Flavobacteriales</taxon>
        <taxon>Flavobacteriaceae</taxon>
        <taxon>Gelidibacter</taxon>
    </lineage>
</organism>
<proteinExistence type="predicted"/>
<gene>
    <name evidence="3" type="ORF">J4051_16270</name>
</gene>
<dbReference type="EMBL" id="JAGEVG010000022">
    <property type="protein sequence ID" value="MBO3099830.1"/>
    <property type="molecule type" value="Genomic_DNA"/>
</dbReference>
<dbReference type="NCBIfam" id="TIGR04183">
    <property type="entry name" value="Por_Secre_tail"/>
    <property type="match status" value="1"/>
</dbReference>
<keyword evidence="4" id="KW-1185">Reference proteome</keyword>
<dbReference type="Pfam" id="PF18962">
    <property type="entry name" value="Por_Secre_tail"/>
    <property type="match status" value="1"/>
</dbReference>
<dbReference type="Proteomes" id="UP000681315">
    <property type="component" value="Unassembled WGS sequence"/>
</dbReference>
<accession>A0ABS3SVQ8</accession>